<reference evidence="3 4" key="1">
    <citation type="journal article" date="2014" name="Nat. Commun.">
        <title>Klebsormidium flaccidum genome reveals primary factors for plant terrestrial adaptation.</title>
        <authorList>
            <person name="Hori K."/>
            <person name="Maruyama F."/>
            <person name="Fujisawa T."/>
            <person name="Togashi T."/>
            <person name="Yamamoto N."/>
            <person name="Seo M."/>
            <person name="Sato S."/>
            <person name="Yamada T."/>
            <person name="Mori H."/>
            <person name="Tajima N."/>
            <person name="Moriyama T."/>
            <person name="Ikeuchi M."/>
            <person name="Watanabe M."/>
            <person name="Wada H."/>
            <person name="Kobayashi K."/>
            <person name="Saito M."/>
            <person name="Masuda T."/>
            <person name="Sasaki-Sekimoto Y."/>
            <person name="Mashiguchi K."/>
            <person name="Awai K."/>
            <person name="Shimojima M."/>
            <person name="Masuda S."/>
            <person name="Iwai M."/>
            <person name="Nobusawa T."/>
            <person name="Narise T."/>
            <person name="Kondo S."/>
            <person name="Saito H."/>
            <person name="Sato R."/>
            <person name="Murakawa M."/>
            <person name="Ihara Y."/>
            <person name="Oshima-Yamada Y."/>
            <person name="Ohtaka K."/>
            <person name="Satoh M."/>
            <person name="Sonobe K."/>
            <person name="Ishii M."/>
            <person name="Ohtani R."/>
            <person name="Kanamori-Sato M."/>
            <person name="Honoki R."/>
            <person name="Miyazaki D."/>
            <person name="Mochizuki H."/>
            <person name="Umetsu J."/>
            <person name="Higashi K."/>
            <person name="Shibata D."/>
            <person name="Kamiya Y."/>
            <person name="Sato N."/>
            <person name="Nakamura Y."/>
            <person name="Tabata S."/>
            <person name="Ida S."/>
            <person name="Kurokawa K."/>
            <person name="Ohta H."/>
        </authorList>
    </citation>
    <scope>NUCLEOTIDE SEQUENCE [LARGE SCALE GENOMIC DNA]</scope>
    <source>
        <strain evidence="3 4">NIES-2285</strain>
    </source>
</reference>
<dbReference type="AlphaFoldDB" id="A0A1Y1IFA6"/>
<dbReference type="InterPro" id="IPR037119">
    <property type="entry name" value="Haem_oxidase_HugZ-like_sf"/>
</dbReference>
<accession>A0A1Y1IFA6</accession>
<dbReference type="OrthoDB" id="1873930at2759"/>
<dbReference type="PANTHER" id="PTHR13343:SF18">
    <property type="entry name" value="PENTATRICOPEPTIDE REPEAT (PPR) SUPERFAMILY PROTEIN"/>
    <property type="match status" value="1"/>
</dbReference>
<dbReference type="Gene3D" id="3.20.180.10">
    <property type="entry name" value="PNP-oxidase-like"/>
    <property type="match status" value="1"/>
</dbReference>
<feature type="region of interest" description="Disordered" evidence="1">
    <location>
        <begin position="1"/>
        <end position="53"/>
    </location>
</feature>
<evidence type="ECO:0000256" key="1">
    <source>
        <dbReference type="SAM" id="MobiDB-lite"/>
    </source>
</evidence>
<feature type="compositionally biased region" description="Basic and acidic residues" evidence="1">
    <location>
        <begin position="399"/>
        <end position="424"/>
    </location>
</feature>
<feature type="region of interest" description="Disordered" evidence="1">
    <location>
        <begin position="334"/>
        <end position="563"/>
    </location>
</feature>
<dbReference type="OMA" id="FINCHMA"/>
<dbReference type="EMBL" id="DF237486">
    <property type="protein sequence ID" value="GAQ89574.1"/>
    <property type="molecule type" value="Genomic_DNA"/>
</dbReference>
<organism evidence="3 4">
    <name type="scientific">Klebsormidium nitens</name>
    <name type="common">Green alga</name>
    <name type="synonym">Ulothrix nitens</name>
    <dbReference type="NCBI Taxonomy" id="105231"/>
    <lineage>
        <taxon>Eukaryota</taxon>
        <taxon>Viridiplantae</taxon>
        <taxon>Streptophyta</taxon>
        <taxon>Klebsormidiophyceae</taxon>
        <taxon>Klebsormidiales</taxon>
        <taxon>Klebsormidiaceae</taxon>
        <taxon>Klebsormidium</taxon>
    </lineage>
</organism>
<evidence type="ECO:0000259" key="2">
    <source>
        <dbReference type="Pfam" id="PF10615"/>
    </source>
</evidence>
<keyword evidence="4" id="KW-1185">Reference proteome</keyword>
<name>A0A1Y1IFA6_KLENI</name>
<feature type="region of interest" description="Disordered" evidence="1">
    <location>
        <begin position="257"/>
        <end position="291"/>
    </location>
</feature>
<feature type="compositionally biased region" description="Basic and acidic residues" evidence="1">
    <location>
        <begin position="465"/>
        <end position="479"/>
    </location>
</feature>
<evidence type="ECO:0000313" key="3">
    <source>
        <dbReference type="EMBL" id="GAQ89574.1"/>
    </source>
</evidence>
<dbReference type="Proteomes" id="UP000054558">
    <property type="component" value="Unassembled WGS sequence"/>
</dbReference>
<feature type="compositionally biased region" description="Acidic residues" evidence="1">
    <location>
        <begin position="139"/>
        <end position="155"/>
    </location>
</feature>
<dbReference type="PANTHER" id="PTHR13343">
    <property type="entry name" value="CREG1 PROTEIN"/>
    <property type="match status" value="1"/>
</dbReference>
<sequence length="790" mass="84659">MVLGSGGRQQKRSQQSPAKAPSWHPLEDLPLASQDEPAAQKGKPTPAEGARTFVADNKEGLLFTRMFPEGHSEGLDLSYLTDDQGDLYFTVDGIDWDEGDPEYLQQEDITVVVGCSDYDEGGMLDEVDEEMGDYPFSDSDYDDDDDDEDSDSDDEDWEMVDEYLSMLRSRGVPVEDMSAESFGTLGAYGGLDTLETVHPLDFAIRLSDTVEAQGQLEVAVPQAQVTLRGVVELVSPDELDPHLLERVKRGLLARTEEAHPEDAAMLQEEGEEQESALGEAAASDEAAQERADAALEQLRQDLQNPETRAGGSARAAALFETSSLEAEDLDLVESHAQPPDVEPVSKPSTSTRGADDGVESGSSSTVDREEPAGRPNSHVKALLRGRLKALNGFPKPKSSRGEEQAPEVAESRGDAGGASRREDGIGDETALNGGDECIQAEGGSVPKDGAREASCTSVGASEPHAQAELRGHESTEDRGPGNGADTFAVEESGHAAEPETSAAAAIQLSEEADEQSRAGRAPEALPCSTSDVAVEDLRQDRGAEASTSGSEPHASQVPKPADLGGIGRWLTSLTSKSPIIWDQNTGRLWLGGGGQLGPGDGLGNGTHSLGSVLWGNDEDADVDSLWRDSDDVEDNSVVDDSWPEGPPLYRLRVTSVAFKSPAGVEWQVDASEYAAAQPDVLRGASANMMEQVNHAGHKVARALVRLCKRTLGVDVDDAEMVAVDRYGFDLRVSQGIEMKTLRVSFPEIALDEDHAMLLLEDMMWLNRKPGKKIFHFRRSGRNESGGARGS</sequence>
<feature type="domain" description="DUF2470" evidence="2">
    <location>
        <begin position="700"/>
        <end position="750"/>
    </location>
</feature>
<dbReference type="Pfam" id="PF10615">
    <property type="entry name" value="DUF2470"/>
    <property type="match status" value="1"/>
</dbReference>
<evidence type="ECO:0000313" key="4">
    <source>
        <dbReference type="Proteomes" id="UP000054558"/>
    </source>
</evidence>
<feature type="region of interest" description="Disordered" evidence="1">
    <location>
        <begin position="129"/>
        <end position="155"/>
    </location>
</feature>
<proteinExistence type="predicted"/>
<dbReference type="STRING" id="105231.A0A1Y1IFA6"/>
<feature type="compositionally biased region" description="Low complexity" evidence="1">
    <location>
        <begin position="275"/>
        <end position="285"/>
    </location>
</feature>
<protein>
    <recommendedName>
        <fullName evidence="2">DUF2470 domain-containing protein</fullName>
    </recommendedName>
</protein>
<gene>
    <name evidence="3" type="ORF">KFL_005370110</name>
</gene>
<dbReference type="SUPFAM" id="SSF50475">
    <property type="entry name" value="FMN-binding split barrel"/>
    <property type="match status" value="1"/>
</dbReference>
<dbReference type="InterPro" id="IPR019595">
    <property type="entry name" value="DUF2470"/>
</dbReference>